<comment type="caution">
    <text evidence="5">The sequence shown here is derived from an EMBL/GenBank/DDBJ whole genome shotgun (WGS) entry which is preliminary data.</text>
</comment>
<dbReference type="PRINTS" id="PR00778">
    <property type="entry name" value="HTHARSR"/>
</dbReference>
<dbReference type="PANTHER" id="PTHR43132">
    <property type="entry name" value="ARSENICAL RESISTANCE OPERON REPRESSOR ARSR-RELATED"/>
    <property type="match status" value="1"/>
</dbReference>
<keyword evidence="2" id="KW-0238">DNA-binding</keyword>
<keyword evidence="3" id="KW-0804">Transcription</keyword>
<evidence type="ECO:0000256" key="3">
    <source>
        <dbReference type="ARBA" id="ARBA00023163"/>
    </source>
</evidence>
<dbReference type="CDD" id="cd00090">
    <property type="entry name" value="HTH_ARSR"/>
    <property type="match status" value="1"/>
</dbReference>
<dbReference type="InterPro" id="IPR036388">
    <property type="entry name" value="WH-like_DNA-bd_sf"/>
</dbReference>
<dbReference type="InterPro" id="IPR001845">
    <property type="entry name" value="HTH_ArsR_DNA-bd_dom"/>
</dbReference>
<keyword evidence="1" id="KW-0805">Transcription regulation</keyword>
<evidence type="ECO:0000256" key="2">
    <source>
        <dbReference type="ARBA" id="ARBA00023125"/>
    </source>
</evidence>
<keyword evidence="6" id="KW-1185">Reference proteome</keyword>
<dbReference type="Pfam" id="PF01022">
    <property type="entry name" value="HTH_5"/>
    <property type="match status" value="1"/>
</dbReference>
<organism evidence="5 6">
    <name type="scientific">Saccharopolyspora ipomoeae</name>
    <dbReference type="NCBI Taxonomy" id="3042027"/>
    <lineage>
        <taxon>Bacteria</taxon>
        <taxon>Bacillati</taxon>
        <taxon>Actinomycetota</taxon>
        <taxon>Actinomycetes</taxon>
        <taxon>Pseudonocardiales</taxon>
        <taxon>Pseudonocardiaceae</taxon>
        <taxon>Saccharopolyspora</taxon>
    </lineage>
</organism>
<sequence>MRAHDDMATATDSQQPGDARFAVAADVLRHLADPTRLHLLRLLTTEQDVSTLTDQVAASRSSVSQHLGRLRLAGLVQSRREGRRMLYRIASDHLAALVAESLEFADHAVRGIPHHHVERR</sequence>
<dbReference type="InterPro" id="IPR036390">
    <property type="entry name" value="WH_DNA-bd_sf"/>
</dbReference>
<dbReference type="PROSITE" id="PS50987">
    <property type="entry name" value="HTH_ARSR_2"/>
    <property type="match status" value="1"/>
</dbReference>
<dbReference type="PANTHER" id="PTHR43132:SF8">
    <property type="entry name" value="HTH-TYPE TRANSCRIPTIONAL REGULATOR KMTR"/>
    <property type="match status" value="1"/>
</dbReference>
<dbReference type="RefSeq" id="WP_281456710.1">
    <property type="nucleotide sequence ID" value="NZ_JASAOF010000010.1"/>
</dbReference>
<name>A0ABT6PR25_9PSEU</name>
<gene>
    <name evidence="5" type="ORF">QFW96_17340</name>
</gene>
<dbReference type="InterPro" id="IPR051011">
    <property type="entry name" value="Metal_resp_trans_reg"/>
</dbReference>
<evidence type="ECO:0000313" key="5">
    <source>
        <dbReference type="EMBL" id="MDI2030399.1"/>
    </source>
</evidence>
<evidence type="ECO:0000313" key="6">
    <source>
        <dbReference type="Proteomes" id="UP001237595"/>
    </source>
</evidence>
<evidence type="ECO:0000259" key="4">
    <source>
        <dbReference type="PROSITE" id="PS50987"/>
    </source>
</evidence>
<dbReference type="SUPFAM" id="SSF46785">
    <property type="entry name" value="Winged helix' DNA-binding domain"/>
    <property type="match status" value="1"/>
</dbReference>
<dbReference type="SMART" id="SM00418">
    <property type="entry name" value="HTH_ARSR"/>
    <property type="match status" value="1"/>
</dbReference>
<dbReference type="EMBL" id="JASAOF010000010">
    <property type="protein sequence ID" value="MDI2030399.1"/>
    <property type="molecule type" value="Genomic_DNA"/>
</dbReference>
<accession>A0ABT6PR25</accession>
<dbReference type="Proteomes" id="UP001237595">
    <property type="component" value="Unassembled WGS sequence"/>
</dbReference>
<evidence type="ECO:0000256" key="1">
    <source>
        <dbReference type="ARBA" id="ARBA00023015"/>
    </source>
</evidence>
<reference evidence="5 6" key="1">
    <citation type="submission" date="2023-04" db="EMBL/GenBank/DDBJ databases">
        <title>Draft genome sequence of Saccharopolyspora sp. TS4A08 isolated from sweet potato rhizospheric soil.</title>
        <authorList>
            <person name="Suksaard P."/>
            <person name="Duangmal K."/>
        </authorList>
    </citation>
    <scope>NUCLEOTIDE SEQUENCE [LARGE SCALE GENOMIC DNA]</scope>
    <source>
        <strain evidence="5 6">TS4A08</strain>
    </source>
</reference>
<dbReference type="NCBIfam" id="NF033788">
    <property type="entry name" value="HTH_metalloreg"/>
    <property type="match status" value="1"/>
</dbReference>
<proteinExistence type="predicted"/>
<dbReference type="Gene3D" id="1.10.10.10">
    <property type="entry name" value="Winged helix-like DNA-binding domain superfamily/Winged helix DNA-binding domain"/>
    <property type="match status" value="1"/>
</dbReference>
<dbReference type="InterPro" id="IPR011991">
    <property type="entry name" value="ArsR-like_HTH"/>
</dbReference>
<feature type="domain" description="HTH arsR-type" evidence="4">
    <location>
        <begin position="16"/>
        <end position="109"/>
    </location>
</feature>
<protein>
    <submittedName>
        <fullName evidence="5">Metalloregulator ArsR/SmtB family transcription factor</fullName>
    </submittedName>
</protein>